<name>A0A6M3ILJ5_9ZZZZ</name>
<reference evidence="1" key="1">
    <citation type="submission" date="2020-03" db="EMBL/GenBank/DDBJ databases">
        <title>The deep terrestrial virosphere.</title>
        <authorList>
            <person name="Holmfeldt K."/>
            <person name="Nilsson E."/>
            <person name="Simone D."/>
            <person name="Lopez-Fernandez M."/>
            <person name="Wu X."/>
            <person name="de Brujin I."/>
            <person name="Lundin D."/>
            <person name="Andersson A."/>
            <person name="Bertilsson S."/>
            <person name="Dopson M."/>
        </authorList>
    </citation>
    <scope>NUCLEOTIDE SEQUENCE</scope>
    <source>
        <strain evidence="1">MM415B01461</strain>
    </source>
</reference>
<protein>
    <submittedName>
        <fullName evidence="1">Uncharacterized protein</fullName>
    </submittedName>
</protein>
<gene>
    <name evidence="1" type="ORF">MM415B01461_0015</name>
</gene>
<dbReference type="EMBL" id="MT141320">
    <property type="protein sequence ID" value="QJA58376.1"/>
    <property type="molecule type" value="Genomic_DNA"/>
</dbReference>
<proteinExistence type="predicted"/>
<organism evidence="1">
    <name type="scientific">viral metagenome</name>
    <dbReference type="NCBI Taxonomy" id="1070528"/>
    <lineage>
        <taxon>unclassified sequences</taxon>
        <taxon>metagenomes</taxon>
        <taxon>organismal metagenomes</taxon>
    </lineage>
</organism>
<sequence length="91" mass="10362">MRIDKSYMLKYFPDGPSPGLVADSGLVPAAVAIFKAVEIRRDELRATVEKHPKHNPQDLEDDVDFMLGGIRELNWVLGLPERSREFIQNIK</sequence>
<evidence type="ECO:0000313" key="1">
    <source>
        <dbReference type="EMBL" id="QJA58376.1"/>
    </source>
</evidence>
<accession>A0A6M3ILJ5</accession>
<dbReference type="AlphaFoldDB" id="A0A6M3ILJ5"/>